<dbReference type="OrthoDB" id="15433at2759"/>
<dbReference type="AlphaFoldDB" id="A0A0J8QR98"/>
<reference evidence="2" key="1">
    <citation type="journal article" date="2010" name="Genome Res.">
        <title>Population genomic sequencing of Coccidioides fungi reveals recent hybridization and transposon control.</title>
        <authorList>
            <person name="Neafsey D.E."/>
            <person name="Barker B.M."/>
            <person name="Sharpton T.J."/>
            <person name="Stajich J.E."/>
            <person name="Park D.J."/>
            <person name="Whiston E."/>
            <person name="Hung C.-Y."/>
            <person name="McMahan C."/>
            <person name="White J."/>
            <person name="Sykes S."/>
            <person name="Heiman D."/>
            <person name="Young S."/>
            <person name="Zeng Q."/>
            <person name="Abouelleil A."/>
            <person name="Aftuck L."/>
            <person name="Bessette D."/>
            <person name="Brown A."/>
            <person name="FitzGerald M."/>
            <person name="Lui A."/>
            <person name="Macdonald J.P."/>
            <person name="Priest M."/>
            <person name="Orbach M.J."/>
            <person name="Galgiani J.N."/>
            <person name="Kirkland T.N."/>
            <person name="Cole G.T."/>
            <person name="Birren B.W."/>
            <person name="Henn M.R."/>
            <person name="Taylor J.W."/>
            <person name="Rounsley S.D."/>
        </authorList>
    </citation>
    <scope>NUCLEOTIDE SEQUENCE [LARGE SCALE GENOMIC DNA]</scope>
    <source>
        <strain evidence="2">RMSCC 3703</strain>
    </source>
</reference>
<dbReference type="Proteomes" id="UP000054559">
    <property type="component" value="Unassembled WGS sequence"/>
</dbReference>
<dbReference type="SUPFAM" id="SSF56214">
    <property type="entry name" value="4'-phosphopantetheinyl transferase"/>
    <property type="match status" value="1"/>
</dbReference>
<sequence>MRSKRITQIATSYYNQSTPCSSALFIEDLRKVALRKVDISRGLGQDPCLYHHSRDFDAPPGNSTLPRQARLFAIPFPLCLNVGTDIVHIPRIFRLVTRSSAGTHNYFNRFIRRILSEQEQAYFLSKFPQYQPHLSQTIPRSSQLLNASNANDIARWKRKGRQHPAALQALVGKKLSSDTSPRGTEDLRCCI</sequence>
<dbReference type="GO" id="GO:0008897">
    <property type="term" value="F:holo-[acyl-carrier-protein] synthase activity"/>
    <property type="evidence" value="ECO:0007669"/>
    <property type="project" value="InterPro"/>
</dbReference>
<accession>A0A0J8QR98</accession>
<evidence type="ECO:0000313" key="2">
    <source>
        <dbReference type="Proteomes" id="UP000054559"/>
    </source>
</evidence>
<dbReference type="InterPro" id="IPR037143">
    <property type="entry name" value="4-PPantetheinyl_Trfase_dom_sf"/>
</dbReference>
<dbReference type="EMBL" id="DS268138">
    <property type="protein sequence ID" value="KMU75199.1"/>
    <property type="molecule type" value="Genomic_DNA"/>
</dbReference>
<gene>
    <name evidence="1" type="ORF">CISG_04147</name>
</gene>
<organism evidence="1 2">
    <name type="scientific">Coccidioides immitis RMSCC 3703</name>
    <dbReference type="NCBI Taxonomy" id="454286"/>
    <lineage>
        <taxon>Eukaryota</taxon>
        <taxon>Fungi</taxon>
        <taxon>Dikarya</taxon>
        <taxon>Ascomycota</taxon>
        <taxon>Pezizomycotina</taxon>
        <taxon>Eurotiomycetes</taxon>
        <taxon>Eurotiomycetidae</taxon>
        <taxon>Onygenales</taxon>
        <taxon>Onygenaceae</taxon>
        <taxon>Coccidioides</taxon>
    </lineage>
</organism>
<dbReference type="GO" id="GO:0000287">
    <property type="term" value="F:magnesium ion binding"/>
    <property type="evidence" value="ECO:0007669"/>
    <property type="project" value="InterPro"/>
</dbReference>
<name>A0A0J8QR98_COCIT</name>
<evidence type="ECO:0000313" key="1">
    <source>
        <dbReference type="EMBL" id="KMU75199.1"/>
    </source>
</evidence>
<protein>
    <submittedName>
        <fullName evidence="1">Mitochondrial phosphopantetheinyl transferase B</fullName>
    </submittedName>
</protein>
<dbReference type="STRING" id="454286.A0A0J8QR98"/>
<dbReference type="Gene3D" id="3.90.470.20">
    <property type="entry name" value="4'-phosphopantetheinyl transferase domain"/>
    <property type="match status" value="1"/>
</dbReference>
<keyword evidence="1" id="KW-0808">Transferase</keyword>
<proteinExistence type="predicted"/>